<evidence type="ECO:0000256" key="1">
    <source>
        <dbReference type="ARBA" id="ARBA00006347"/>
    </source>
</evidence>
<keyword evidence="2" id="KW-0732">Signal</keyword>
<dbReference type="PROSITE" id="PS51352">
    <property type="entry name" value="THIOREDOXIN_2"/>
    <property type="match status" value="1"/>
</dbReference>
<keyword evidence="3" id="KW-0175">Coiled coil</keyword>
<sequence>MFARLALLATAAAALELTPDSWEEAVEGKTVFIKFFAPWCGHCKKMKPAWDSLMKEYDGHPTKLIADVDCIKEGKKLCDEHGVKGFPTIKYGDPADLQSYEGGRDEKALKKFAEEKLVPMCSPKNIDLCDDDKKAEIAKFSEMDADALASEIEAKEAELKKVEETFKKNVEGLQKQYEGFMKEKDEKISAIKDSGLGLMKAVKAFKAATATKDEL</sequence>
<evidence type="ECO:0000313" key="6">
    <source>
        <dbReference type="Proteomes" id="UP001230188"/>
    </source>
</evidence>
<feature type="domain" description="Thioredoxin" evidence="4">
    <location>
        <begin position="6"/>
        <end position="118"/>
    </location>
</feature>
<dbReference type="InterPro" id="IPR051063">
    <property type="entry name" value="PDI"/>
</dbReference>
<comment type="similarity">
    <text evidence="1">Belongs to the protein disulfide isomerase family.</text>
</comment>
<evidence type="ECO:0000256" key="3">
    <source>
        <dbReference type="SAM" id="Coils"/>
    </source>
</evidence>
<dbReference type="CDD" id="cd02961">
    <property type="entry name" value="PDI_a_family"/>
    <property type="match status" value="1"/>
</dbReference>
<feature type="coiled-coil region" evidence="3">
    <location>
        <begin position="138"/>
        <end position="165"/>
    </location>
</feature>
<dbReference type="SUPFAM" id="SSF52833">
    <property type="entry name" value="Thioredoxin-like"/>
    <property type="match status" value="1"/>
</dbReference>
<gene>
    <name evidence="5" type="ORF">CTAYLR_005621</name>
</gene>
<dbReference type="Pfam" id="PF00085">
    <property type="entry name" value="Thioredoxin"/>
    <property type="match status" value="1"/>
</dbReference>
<comment type="caution">
    <text evidence="5">The sequence shown here is derived from an EMBL/GenBank/DDBJ whole genome shotgun (WGS) entry which is preliminary data.</text>
</comment>
<proteinExistence type="inferred from homology"/>
<dbReference type="PANTHER" id="PTHR45672">
    <property type="entry name" value="PROTEIN DISULFIDE-ISOMERASE C17H9.14C-RELATED"/>
    <property type="match status" value="1"/>
</dbReference>
<dbReference type="EMBL" id="JAQMWT010000538">
    <property type="protein sequence ID" value="KAJ8599843.1"/>
    <property type="molecule type" value="Genomic_DNA"/>
</dbReference>
<organism evidence="5 6">
    <name type="scientific">Chrysophaeum taylorii</name>
    <dbReference type="NCBI Taxonomy" id="2483200"/>
    <lineage>
        <taxon>Eukaryota</taxon>
        <taxon>Sar</taxon>
        <taxon>Stramenopiles</taxon>
        <taxon>Ochrophyta</taxon>
        <taxon>Pelagophyceae</taxon>
        <taxon>Pelagomonadales</taxon>
        <taxon>Pelagomonadaceae</taxon>
        <taxon>Chrysophaeum</taxon>
    </lineage>
</organism>
<protein>
    <recommendedName>
        <fullName evidence="4">Thioredoxin domain-containing protein</fullName>
    </recommendedName>
</protein>
<keyword evidence="6" id="KW-1185">Reference proteome</keyword>
<dbReference type="PANTHER" id="PTHR45672:SF3">
    <property type="entry name" value="THIOREDOXIN DOMAIN-CONTAINING PROTEIN 5"/>
    <property type="match status" value="1"/>
</dbReference>
<name>A0AAD7UA60_9STRA</name>
<dbReference type="InterPro" id="IPR017937">
    <property type="entry name" value="Thioredoxin_CS"/>
</dbReference>
<dbReference type="GO" id="GO:0003756">
    <property type="term" value="F:protein disulfide isomerase activity"/>
    <property type="evidence" value="ECO:0007669"/>
    <property type="project" value="TreeGrafter"/>
</dbReference>
<evidence type="ECO:0000259" key="4">
    <source>
        <dbReference type="PROSITE" id="PS51352"/>
    </source>
</evidence>
<dbReference type="InterPro" id="IPR036249">
    <property type="entry name" value="Thioredoxin-like_sf"/>
</dbReference>
<evidence type="ECO:0000256" key="2">
    <source>
        <dbReference type="ARBA" id="ARBA00022729"/>
    </source>
</evidence>
<reference evidence="5" key="1">
    <citation type="submission" date="2023-01" db="EMBL/GenBank/DDBJ databases">
        <title>Metagenome sequencing of chrysophaentin producing Chrysophaeum taylorii.</title>
        <authorList>
            <person name="Davison J."/>
            <person name="Bewley C."/>
        </authorList>
    </citation>
    <scope>NUCLEOTIDE SEQUENCE</scope>
    <source>
        <strain evidence="5">NIES-1699</strain>
    </source>
</reference>
<dbReference type="Proteomes" id="UP001230188">
    <property type="component" value="Unassembled WGS sequence"/>
</dbReference>
<dbReference type="PRINTS" id="PR00421">
    <property type="entry name" value="THIOREDOXIN"/>
</dbReference>
<dbReference type="InterPro" id="IPR013766">
    <property type="entry name" value="Thioredoxin_domain"/>
</dbReference>
<dbReference type="GO" id="GO:0005783">
    <property type="term" value="C:endoplasmic reticulum"/>
    <property type="evidence" value="ECO:0007669"/>
    <property type="project" value="TreeGrafter"/>
</dbReference>
<dbReference type="PROSITE" id="PS00194">
    <property type="entry name" value="THIOREDOXIN_1"/>
    <property type="match status" value="1"/>
</dbReference>
<dbReference type="Gene3D" id="3.40.30.10">
    <property type="entry name" value="Glutaredoxin"/>
    <property type="match status" value="1"/>
</dbReference>
<dbReference type="GO" id="GO:0006457">
    <property type="term" value="P:protein folding"/>
    <property type="evidence" value="ECO:0007669"/>
    <property type="project" value="TreeGrafter"/>
</dbReference>
<accession>A0AAD7UA60</accession>
<evidence type="ECO:0000313" key="5">
    <source>
        <dbReference type="EMBL" id="KAJ8599843.1"/>
    </source>
</evidence>
<dbReference type="AlphaFoldDB" id="A0AAD7UA60"/>